<comment type="caution">
    <text evidence="2">The sequence shown here is derived from an EMBL/GenBank/DDBJ whole genome shotgun (WGS) entry which is preliminary data.</text>
</comment>
<feature type="region of interest" description="Disordered" evidence="1">
    <location>
        <begin position="1"/>
        <end position="35"/>
    </location>
</feature>
<dbReference type="AlphaFoldDB" id="A0A9D3XAI8"/>
<feature type="compositionally biased region" description="Basic and acidic residues" evidence="1">
    <location>
        <begin position="18"/>
        <end position="35"/>
    </location>
</feature>
<evidence type="ECO:0000313" key="2">
    <source>
        <dbReference type="EMBL" id="KAH1175505.1"/>
    </source>
</evidence>
<dbReference type="Proteomes" id="UP000827986">
    <property type="component" value="Unassembled WGS sequence"/>
</dbReference>
<dbReference type="EMBL" id="JAHDVG010000477">
    <property type="protein sequence ID" value="KAH1175505.1"/>
    <property type="molecule type" value="Genomic_DNA"/>
</dbReference>
<sequence length="67" mass="7460">MSAFQSRISSQQSSQQSSHDDDSARFLSPRMRDERTNKLRAVIHTGLKSSDAFGQDADFALLLEADT</sequence>
<accession>A0A9D3XAI8</accession>
<reference evidence="2" key="1">
    <citation type="submission" date="2021-09" db="EMBL/GenBank/DDBJ databases">
        <title>The genome of Mauremys mutica provides insights into the evolution of semi-aquatic lifestyle.</title>
        <authorList>
            <person name="Gong S."/>
            <person name="Gao Y."/>
        </authorList>
    </citation>
    <scope>NUCLEOTIDE SEQUENCE</scope>
    <source>
        <strain evidence="2">MM-2020</strain>
        <tissue evidence="2">Muscle</tissue>
    </source>
</reference>
<evidence type="ECO:0000256" key="1">
    <source>
        <dbReference type="SAM" id="MobiDB-lite"/>
    </source>
</evidence>
<feature type="compositionally biased region" description="Low complexity" evidence="1">
    <location>
        <begin position="1"/>
        <end position="17"/>
    </location>
</feature>
<keyword evidence="3" id="KW-1185">Reference proteome</keyword>
<proteinExistence type="predicted"/>
<gene>
    <name evidence="2" type="ORF">KIL84_008379</name>
</gene>
<name>A0A9D3XAI8_9SAUR</name>
<evidence type="ECO:0000313" key="3">
    <source>
        <dbReference type="Proteomes" id="UP000827986"/>
    </source>
</evidence>
<protein>
    <submittedName>
        <fullName evidence="2">Uncharacterized protein</fullName>
    </submittedName>
</protein>
<organism evidence="2 3">
    <name type="scientific">Mauremys mutica</name>
    <name type="common">yellowpond turtle</name>
    <dbReference type="NCBI Taxonomy" id="74926"/>
    <lineage>
        <taxon>Eukaryota</taxon>
        <taxon>Metazoa</taxon>
        <taxon>Chordata</taxon>
        <taxon>Craniata</taxon>
        <taxon>Vertebrata</taxon>
        <taxon>Euteleostomi</taxon>
        <taxon>Archelosauria</taxon>
        <taxon>Testudinata</taxon>
        <taxon>Testudines</taxon>
        <taxon>Cryptodira</taxon>
        <taxon>Durocryptodira</taxon>
        <taxon>Testudinoidea</taxon>
        <taxon>Geoemydidae</taxon>
        <taxon>Geoemydinae</taxon>
        <taxon>Mauremys</taxon>
    </lineage>
</organism>